<keyword evidence="3" id="KW-0677">Repeat</keyword>
<feature type="domain" description="Disease resistance R13L4/SHOC-2-like LRR" evidence="6">
    <location>
        <begin position="140"/>
        <end position="374"/>
    </location>
</feature>
<dbReference type="InterPro" id="IPR051502">
    <property type="entry name" value="RLP_Defense_Trigger"/>
</dbReference>
<evidence type="ECO:0000256" key="3">
    <source>
        <dbReference type="ARBA" id="ARBA00022737"/>
    </source>
</evidence>
<keyword evidence="4" id="KW-1133">Transmembrane helix</keyword>
<evidence type="ECO:0000259" key="6">
    <source>
        <dbReference type="Pfam" id="PF23598"/>
    </source>
</evidence>
<feature type="transmembrane region" description="Helical" evidence="4">
    <location>
        <begin position="863"/>
        <end position="884"/>
    </location>
</feature>
<evidence type="ECO:0000256" key="1">
    <source>
        <dbReference type="ARBA" id="ARBA00009592"/>
    </source>
</evidence>
<feature type="signal peptide" evidence="5">
    <location>
        <begin position="1"/>
        <end position="27"/>
    </location>
</feature>
<keyword evidence="7" id="KW-1185">Reference proteome</keyword>
<keyword evidence="2" id="KW-0433">Leucine-rich repeat</keyword>
<keyword evidence="5" id="KW-0732">Signal</keyword>
<dbReference type="SMART" id="SM00369">
    <property type="entry name" value="LRR_TYP"/>
    <property type="match status" value="9"/>
</dbReference>
<organism evidence="7 8">
    <name type="scientific">Spinacia oleracea</name>
    <name type="common">Spinach</name>
    <dbReference type="NCBI Taxonomy" id="3562"/>
    <lineage>
        <taxon>Eukaryota</taxon>
        <taxon>Viridiplantae</taxon>
        <taxon>Streptophyta</taxon>
        <taxon>Embryophyta</taxon>
        <taxon>Tracheophyta</taxon>
        <taxon>Spermatophyta</taxon>
        <taxon>Magnoliopsida</taxon>
        <taxon>eudicotyledons</taxon>
        <taxon>Gunneridae</taxon>
        <taxon>Pentapetalae</taxon>
        <taxon>Caryophyllales</taxon>
        <taxon>Chenopodiaceae</taxon>
        <taxon>Chenopodioideae</taxon>
        <taxon>Anserineae</taxon>
        <taxon>Spinacia</taxon>
    </lineage>
</organism>
<dbReference type="PANTHER" id="PTHR48062:SF21">
    <property type="entry name" value="RECEPTOR-LIKE PROTEIN 12"/>
    <property type="match status" value="1"/>
</dbReference>
<dbReference type="Pfam" id="PF00560">
    <property type="entry name" value="LRR_1"/>
    <property type="match status" value="4"/>
</dbReference>
<reference evidence="8" key="2">
    <citation type="submission" date="2025-08" db="UniProtKB">
        <authorList>
            <consortium name="RefSeq"/>
        </authorList>
    </citation>
    <scope>IDENTIFICATION</scope>
    <source>
        <tissue evidence="8">Leaf</tissue>
    </source>
</reference>
<dbReference type="InterPro" id="IPR032675">
    <property type="entry name" value="LRR_dom_sf"/>
</dbReference>
<dbReference type="InterPro" id="IPR001611">
    <property type="entry name" value="Leu-rich_rpt"/>
</dbReference>
<keyword evidence="4" id="KW-0812">Transmembrane</keyword>
<dbReference type="Pfam" id="PF23598">
    <property type="entry name" value="LRR_14"/>
    <property type="match status" value="1"/>
</dbReference>
<proteinExistence type="inferred from homology"/>
<keyword evidence="4" id="KW-0472">Membrane</keyword>
<name>A0ABM3QHI6_SPIOL</name>
<evidence type="ECO:0000256" key="4">
    <source>
        <dbReference type="SAM" id="Phobius"/>
    </source>
</evidence>
<evidence type="ECO:0000313" key="7">
    <source>
        <dbReference type="Proteomes" id="UP000813463"/>
    </source>
</evidence>
<feature type="chain" id="PRO_5045900089" evidence="5">
    <location>
        <begin position="28"/>
        <end position="912"/>
    </location>
</feature>
<protein>
    <submittedName>
        <fullName evidence="8">Receptor-like protein 14</fullName>
    </submittedName>
</protein>
<reference evidence="7" key="1">
    <citation type="journal article" date="2021" name="Nat. Commun.">
        <title>Genomic analyses provide insights into spinach domestication and the genetic basis of agronomic traits.</title>
        <authorList>
            <person name="Cai X."/>
            <person name="Sun X."/>
            <person name="Xu C."/>
            <person name="Sun H."/>
            <person name="Wang X."/>
            <person name="Ge C."/>
            <person name="Zhang Z."/>
            <person name="Wang Q."/>
            <person name="Fei Z."/>
            <person name="Jiao C."/>
            <person name="Wang Q."/>
        </authorList>
    </citation>
    <scope>NUCLEOTIDE SEQUENCE [LARGE SCALE GENOMIC DNA]</scope>
    <source>
        <strain evidence="7">cv. Varoflay</strain>
    </source>
</reference>
<dbReference type="RefSeq" id="XP_056682827.1">
    <property type="nucleotide sequence ID" value="XM_056826849.1"/>
</dbReference>
<dbReference type="GeneID" id="130459468"/>
<evidence type="ECO:0000313" key="8">
    <source>
        <dbReference type="RefSeq" id="XP_056682827.1"/>
    </source>
</evidence>
<comment type="similarity">
    <text evidence="1">Belongs to the RLP family.</text>
</comment>
<dbReference type="Gene3D" id="3.80.10.10">
    <property type="entry name" value="Ribonuclease Inhibitor"/>
    <property type="match status" value="3"/>
</dbReference>
<evidence type="ECO:0000256" key="5">
    <source>
        <dbReference type="SAM" id="SignalP"/>
    </source>
</evidence>
<evidence type="ECO:0000256" key="2">
    <source>
        <dbReference type="ARBA" id="ARBA00022614"/>
    </source>
</evidence>
<accession>A0ABM3QHI6</accession>
<dbReference type="Pfam" id="PF13855">
    <property type="entry name" value="LRR_8"/>
    <property type="match status" value="2"/>
</dbReference>
<gene>
    <name evidence="8" type="primary">LOC130459468</name>
</gene>
<dbReference type="Proteomes" id="UP000813463">
    <property type="component" value="Chromosome 4"/>
</dbReference>
<sequence length="912" mass="103190">MVCWVGARYIQWVLLLLVMFHSILVQCCIEEERLALLEIQTYMKSYQNTNYYGGRNGQQLWSFGIGDKEDCCQWSEVHCNVKTGRVTELNLGSKVILSNHKPWLFNVTLFRPFTQLISLSLSSNHINGLVEEDGSTNISTLKNLQGLSLDDNKLEIGYISVRVLTSLRILTLISAGLNESSFPIAQELGNLSKLQALDLSDNYFSGEIQGSWLCRLRNLQELSLINNTFNGRLPPCLNNLTSLTYLELSNNELSKELPDMSNLKSLEYLGLASNNFEGKFFLHSFANHSNLQNLIIAENRLQVQTEGVFWRPTFQLQMLILHGCSLNIPHGTFPTFLLYQYNLTMLVLSNNNLVGPFPTWLLNNYPNLLFLRLSNNSLTNLELPHNNVKQHNMSFLFISSNKFQGELPKSIGFVFPNITMLDISFNLFEGQIPSSLGQMRYLETLIMSNNNFSGKLPSRLLNNSRFLSILQLSNNNLQGNIMLEDMNLPSFTWFEVNNNNFSGTIKDGLMRSSSTLLTFDISNNKVKGMLPNWIGNLSSLKILSVSNNSLKGQIPPQICKLQPLYLDLSENSFTGTIPSCSNFSTLQYFHLHKNYNLTVSISNILSNFPEIVTLDLVDTRVTGIIPWWINKFQNLRVLQLGGNELQGKVPLEICELSNIDILDLSRNNLSGNIPACFRNMSFGKRSATPIKDRSSLQYNLPEEVTVLVKNDYRTYTGGYRLIMSVLDLSCNSFSGFIPSEIGELEHVHSLNLSHNMLSGSIPGGFSNLQQVESLDLSFNNLYGEIPSQLVELNSLAIFNVSYNNLTGRVPVSGQFGSFGENNYLSGFPGDELHNNKAESLPPANTEIKDGGDEDREGAFVVEFLWSFGMSCGIMFLATIIIMYINPRWRQTCFDFVDWYLLWWLPMSWRSLY</sequence>
<dbReference type="InterPro" id="IPR055414">
    <property type="entry name" value="LRR_R13L4/SHOC2-like"/>
</dbReference>
<dbReference type="PROSITE" id="PS51450">
    <property type="entry name" value="LRR"/>
    <property type="match status" value="1"/>
</dbReference>
<dbReference type="InterPro" id="IPR003591">
    <property type="entry name" value="Leu-rich_rpt_typical-subtyp"/>
</dbReference>
<dbReference type="PANTHER" id="PTHR48062">
    <property type="entry name" value="RECEPTOR-LIKE PROTEIN 14"/>
    <property type="match status" value="1"/>
</dbReference>
<dbReference type="SUPFAM" id="SSF52058">
    <property type="entry name" value="L domain-like"/>
    <property type="match status" value="3"/>
</dbReference>